<feature type="binding site" evidence="13">
    <location>
        <position position="465"/>
    </location>
    <ligand>
        <name>substrate</name>
    </ligand>
</feature>
<feature type="binding site" evidence="15">
    <location>
        <position position="158"/>
    </location>
    <ligand>
        <name>Mg(2+)</name>
        <dbReference type="ChEBI" id="CHEBI:18420"/>
    </ligand>
</feature>
<feature type="domain" description="Transketolase-like pyrimidine-binding" evidence="19">
    <location>
        <begin position="358"/>
        <end position="529"/>
    </location>
</feature>
<dbReference type="Gene3D" id="3.40.50.970">
    <property type="match status" value="2"/>
</dbReference>
<dbReference type="OrthoDB" id="8732661at2"/>
<feature type="binding site" evidence="13">
    <location>
        <position position="388"/>
    </location>
    <ligand>
        <name>substrate</name>
    </ligand>
</feature>
<dbReference type="Gene3D" id="3.40.50.920">
    <property type="match status" value="1"/>
</dbReference>
<evidence type="ECO:0000256" key="11">
    <source>
        <dbReference type="NCBIfam" id="TIGR00232"/>
    </source>
</evidence>
<feature type="binding site" evidence="14">
    <location>
        <begin position="117"/>
        <end position="119"/>
    </location>
    <ligand>
        <name>thiamine diphosphate</name>
        <dbReference type="ChEBI" id="CHEBI:58937"/>
    </ligand>
</feature>
<dbReference type="SMART" id="SM00861">
    <property type="entry name" value="Transket_pyr"/>
    <property type="match status" value="1"/>
</dbReference>
<keyword evidence="18" id="KW-0472">Membrane</keyword>
<evidence type="ECO:0000256" key="1">
    <source>
        <dbReference type="ARBA" id="ARBA00001913"/>
    </source>
</evidence>
<dbReference type="InterPro" id="IPR055152">
    <property type="entry name" value="Transketolase-like_C_2"/>
</dbReference>
<dbReference type="InterPro" id="IPR005475">
    <property type="entry name" value="Transketolase-like_Pyr-bd"/>
</dbReference>
<evidence type="ECO:0000256" key="2">
    <source>
        <dbReference type="ARBA" id="ARBA00001941"/>
    </source>
</evidence>
<comment type="catalytic activity">
    <reaction evidence="10 17">
        <text>D-sedoheptulose 7-phosphate + D-glyceraldehyde 3-phosphate = aldehydo-D-ribose 5-phosphate + D-xylulose 5-phosphate</text>
        <dbReference type="Rhea" id="RHEA:10508"/>
        <dbReference type="ChEBI" id="CHEBI:57483"/>
        <dbReference type="ChEBI" id="CHEBI:57737"/>
        <dbReference type="ChEBI" id="CHEBI:58273"/>
        <dbReference type="ChEBI" id="CHEBI:59776"/>
        <dbReference type="EC" id="2.2.1.1"/>
    </reaction>
</comment>
<evidence type="ECO:0000256" key="17">
    <source>
        <dbReference type="RuleBase" id="RU004996"/>
    </source>
</evidence>
<keyword evidence="8 15" id="KW-0460">Magnesium</keyword>
<evidence type="ECO:0000256" key="15">
    <source>
        <dbReference type="PIRSR" id="PIRSR605478-4"/>
    </source>
</evidence>
<comment type="cofactor">
    <cofactor evidence="14">
        <name>thiamine diphosphate</name>
        <dbReference type="ChEBI" id="CHEBI:58937"/>
    </cofactor>
    <text evidence="14">Binds 1 thiamine pyrophosphate per subunit. During the reaction, the substrate forms a covalent intermediate with the cofactor.</text>
</comment>
<feature type="active site" description="Proton donor" evidence="12">
    <location>
        <position position="415"/>
    </location>
</feature>
<feature type="site" description="Important for catalytic activity" evidence="16">
    <location>
        <position position="264"/>
    </location>
</feature>
<dbReference type="InterPro" id="IPR005478">
    <property type="entry name" value="Transketolase_bac-like"/>
</dbReference>
<dbReference type="GO" id="GO:0005829">
    <property type="term" value="C:cytosol"/>
    <property type="evidence" value="ECO:0007669"/>
    <property type="project" value="TreeGrafter"/>
</dbReference>
<feature type="binding site" evidence="14">
    <location>
        <position position="188"/>
    </location>
    <ligand>
        <name>thiamine diphosphate</name>
        <dbReference type="ChEBI" id="CHEBI:58937"/>
    </ligand>
</feature>
<comment type="caution">
    <text evidence="20">The sequence shown here is derived from an EMBL/GenBank/DDBJ whole genome shotgun (WGS) entry which is preliminary data.</text>
</comment>
<feature type="binding site" evidence="14">
    <location>
        <position position="441"/>
    </location>
    <ligand>
        <name>thiamine diphosphate</name>
        <dbReference type="ChEBI" id="CHEBI:58937"/>
    </ligand>
</feature>
<comment type="cofactor">
    <cofactor evidence="1">
        <name>Ca(2+)</name>
        <dbReference type="ChEBI" id="CHEBI:29108"/>
    </cofactor>
</comment>
<comment type="cofactor">
    <cofactor evidence="2">
        <name>Co(2+)</name>
        <dbReference type="ChEBI" id="CHEBI:48828"/>
    </cofactor>
</comment>
<evidence type="ECO:0000256" key="9">
    <source>
        <dbReference type="ARBA" id="ARBA00023052"/>
    </source>
</evidence>
<dbReference type="InterPro" id="IPR049557">
    <property type="entry name" value="Transketolase_CS"/>
</dbReference>
<sequence length="670" mass="72194">MSQSPSPRELANAVRFLAIDAVQKANSGHPGAPMGMADFAQVVWCDFMKHNPTNPKWWDRDRLVLSGGHASMLLYAMLHLSGYDLTLEDIKNFRQLGSRTAGHPEYGLAPGVETTTGPLGQGISNAVGFALAEKILAATYNRPGHTVVDHNTYCFLGDGDLMEGISHEACSLAGTLKLGKLIALWDDNRISIEGKVENWFADDTAKRFEAYGWHVVACVDGHDAEAVRQALEAAKAETERPSIICCRTEIGHGAPTVCGTERCHGSPLGEEETAGARKKLGWSHEPFTIPDELYAGWNLRDKGGKAEAAWNETWDAYAKAFPELADEFARRMRGELPGNWAEESEKFIAGVQEAAEDKATRKASQAALNGFGPLLPELLGGSADLAGSNGTIWSGSKHVTPDDAAGNNMRYGVREFAMGAIMNALTLHGGFIPFGGTFMVFSDYMRNAMRLAALMEIRAIYVLTHDSIGVGEDGPTHQPVEHASSLRLMPNMDVWRPCDTVETAVAWKCAIESVKTPSSLLLSRQGLPFMQRDEQQIADIVKGGYILREAEGGKPEAILIATGSEVGLAMNAADALAAKGTKVRVVSMPCADRFDKQDAAYRNTVLPPAVEARVAVEAGSTGLWFKYVGSRGSVVGMDCYGESAPGKVLFEHFGFTVDNVVGAVESVLGE</sequence>
<evidence type="ECO:0000256" key="5">
    <source>
        <dbReference type="ARBA" id="ARBA00013152"/>
    </source>
</evidence>
<feature type="binding site" evidence="14">
    <location>
        <position position="159"/>
    </location>
    <ligand>
        <name>thiamine diphosphate</name>
        <dbReference type="ChEBI" id="CHEBI:58937"/>
    </ligand>
</feature>
<evidence type="ECO:0000256" key="13">
    <source>
        <dbReference type="PIRSR" id="PIRSR605478-2"/>
    </source>
</evidence>
<comment type="function">
    <text evidence="17">Catalyzes the transfer of a two-carbon ketol group from a ketose donor to an aldose acceptor, via a covalent intermediate with the cofactor thiamine pyrophosphate.</text>
</comment>
<evidence type="ECO:0000256" key="4">
    <source>
        <dbReference type="ARBA" id="ARBA00011738"/>
    </source>
</evidence>
<organism evidence="20 21">
    <name type="scientific">Oceanidesulfovibrio marinus</name>
    <dbReference type="NCBI Taxonomy" id="370038"/>
    <lineage>
        <taxon>Bacteria</taxon>
        <taxon>Pseudomonadati</taxon>
        <taxon>Thermodesulfobacteriota</taxon>
        <taxon>Desulfovibrionia</taxon>
        <taxon>Desulfovibrionales</taxon>
        <taxon>Desulfovibrionaceae</taxon>
        <taxon>Oceanidesulfovibrio</taxon>
    </lineage>
</organism>
<dbReference type="InterPro" id="IPR005474">
    <property type="entry name" value="Transketolase_N"/>
</dbReference>
<keyword evidence="7 15" id="KW-0479">Metal-binding</keyword>
<dbReference type="InterPro" id="IPR033247">
    <property type="entry name" value="Transketolase_fam"/>
</dbReference>
<gene>
    <name evidence="20" type="primary">tkt</name>
    <name evidence="20" type="ORF">DQK91_04760</name>
</gene>
<dbReference type="InterPro" id="IPR029061">
    <property type="entry name" value="THDP-binding"/>
</dbReference>
<dbReference type="CDD" id="cd07033">
    <property type="entry name" value="TPP_PYR_DXS_TK_like"/>
    <property type="match status" value="1"/>
</dbReference>
<dbReference type="FunFam" id="3.40.50.920:FF:000003">
    <property type="entry name" value="Transketolase"/>
    <property type="match status" value="1"/>
</dbReference>
<evidence type="ECO:0000313" key="21">
    <source>
        <dbReference type="Proteomes" id="UP000434052"/>
    </source>
</evidence>
<reference evidence="20 21" key="1">
    <citation type="submission" date="2018-06" db="EMBL/GenBank/DDBJ databases">
        <title>Complete genome of Desulfovibrio marinus P48SEP.</title>
        <authorList>
            <person name="Crispim J.S."/>
            <person name="Vidigal P.M.P."/>
            <person name="Silva L.C.F."/>
            <person name="Araujo L.C."/>
            <person name="Laguardia C.N."/>
            <person name="Dias R.S."/>
            <person name="Sousa M.P."/>
            <person name="Paula S.O."/>
            <person name="Silva C."/>
        </authorList>
    </citation>
    <scope>NUCLEOTIDE SEQUENCE [LARGE SCALE GENOMIC DNA]</scope>
    <source>
        <strain evidence="20 21">P48SEP</strain>
    </source>
</reference>
<feature type="binding site" evidence="15">
    <location>
        <position position="188"/>
    </location>
    <ligand>
        <name>Mg(2+)</name>
        <dbReference type="ChEBI" id="CHEBI:18420"/>
    </ligand>
</feature>
<dbReference type="PANTHER" id="PTHR43522">
    <property type="entry name" value="TRANSKETOLASE"/>
    <property type="match status" value="1"/>
</dbReference>
<evidence type="ECO:0000256" key="6">
    <source>
        <dbReference type="ARBA" id="ARBA00022679"/>
    </source>
</evidence>
<comment type="cofactor">
    <cofactor evidence="17">
        <name>Mg(2+)</name>
        <dbReference type="ChEBI" id="CHEBI:18420"/>
    </cofactor>
    <cofactor evidence="17">
        <name>Ca(2+)</name>
        <dbReference type="ChEBI" id="CHEBI:29108"/>
    </cofactor>
    <cofactor evidence="17">
        <name>Mn(2+)</name>
        <dbReference type="ChEBI" id="CHEBI:29035"/>
    </cofactor>
    <cofactor evidence="17">
        <name>Co(2+)</name>
        <dbReference type="ChEBI" id="CHEBI:48828"/>
    </cofactor>
    <text evidence="17">Binds 1 Mg(2+) ion per subunit. Can also utilize other divalent metal cations, such as Ca(2+), Mn(2+) and Co(2+).</text>
</comment>
<dbReference type="GO" id="GO:0046872">
    <property type="term" value="F:metal ion binding"/>
    <property type="evidence" value="ECO:0007669"/>
    <property type="project" value="UniProtKB-KW"/>
</dbReference>
<keyword evidence="9 14" id="KW-0786">Thiamine pyrophosphate</keyword>
<feature type="binding site" evidence="13">
    <location>
        <position position="524"/>
    </location>
    <ligand>
        <name>substrate</name>
    </ligand>
</feature>
<dbReference type="Pfam" id="PF00456">
    <property type="entry name" value="Transketolase_N"/>
    <property type="match status" value="1"/>
</dbReference>
<keyword evidence="17" id="KW-0106">Calcium</keyword>
<feature type="site" description="Important for catalytic activity" evidence="16">
    <location>
        <position position="29"/>
    </location>
</feature>
<dbReference type="Pfam" id="PF02779">
    <property type="entry name" value="Transket_pyr"/>
    <property type="match status" value="1"/>
</dbReference>
<feature type="binding site" evidence="13">
    <location>
        <position position="473"/>
    </location>
    <ligand>
        <name>substrate</name>
    </ligand>
</feature>
<dbReference type="Proteomes" id="UP000434052">
    <property type="component" value="Unassembled WGS sequence"/>
</dbReference>
<comment type="cofactor">
    <cofactor evidence="15">
        <name>Mg(2+)</name>
        <dbReference type="ChEBI" id="CHEBI:18420"/>
    </cofactor>
    <text evidence="15">Binds 1 Mg(2+) ion per subunit. Can also utilize other divalent metal cations, such as Ca(2+), Mn(2+) and Co(2+).</text>
</comment>
<feature type="binding site" evidence="13">
    <location>
        <position position="29"/>
    </location>
    <ligand>
        <name>substrate</name>
    </ligand>
</feature>
<evidence type="ECO:0000256" key="3">
    <source>
        <dbReference type="ARBA" id="ARBA00007131"/>
    </source>
</evidence>
<dbReference type="AlphaFoldDB" id="A0A6P1ZK50"/>
<dbReference type="EMBL" id="QMIF01000002">
    <property type="protein sequence ID" value="TVM35963.1"/>
    <property type="molecule type" value="Genomic_DNA"/>
</dbReference>
<dbReference type="NCBIfam" id="TIGR00232">
    <property type="entry name" value="tktlase_bact"/>
    <property type="match status" value="1"/>
</dbReference>
<dbReference type="InterPro" id="IPR009014">
    <property type="entry name" value="Transketo_C/PFOR_II"/>
</dbReference>
<evidence type="ECO:0000256" key="18">
    <source>
        <dbReference type="SAM" id="Phobius"/>
    </source>
</evidence>
<evidence type="ECO:0000256" key="14">
    <source>
        <dbReference type="PIRSR" id="PIRSR605478-3"/>
    </source>
</evidence>
<comment type="subunit">
    <text evidence="4 17">Homodimer.</text>
</comment>
<dbReference type="Pfam" id="PF22613">
    <property type="entry name" value="Transketolase_C_1"/>
    <property type="match status" value="1"/>
</dbReference>
<keyword evidence="18" id="KW-1133">Transmembrane helix</keyword>
<proteinExistence type="inferred from homology"/>
<dbReference type="FunFam" id="3.40.50.970:FF:000004">
    <property type="entry name" value="Transketolase"/>
    <property type="match status" value="1"/>
</dbReference>
<keyword evidence="18" id="KW-0812">Transmembrane</keyword>
<feature type="transmembrane region" description="Helical" evidence="18">
    <location>
        <begin position="416"/>
        <end position="441"/>
    </location>
</feature>
<accession>A0A6P1ZK50</accession>
<evidence type="ECO:0000256" key="8">
    <source>
        <dbReference type="ARBA" id="ARBA00022842"/>
    </source>
</evidence>
<dbReference type="FunFam" id="3.40.50.970:FF:000003">
    <property type="entry name" value="Transketolase"/>
    <property type="match status" value="1"/>
</dbReference>
<feature type="binding site" evidence="14">
    <location>
        <position position="264"/>
    </location>
    <ligand>
        <name>thiamine diphosphate</name>
        <dbReference type="ChEBI" id="CHEBI:58937"/>
    </ligand>
</feature>
<dbReference type="CDD" id="cd02012">
    <property type="entry name" value="TPP_TK"/>
    <property type="match status" value="1"/>
</dbReference>
<evidence type="ECO:0000313" key="20">
    <source>
        <dbReference type="EMBL" id="TVM35963.1"/>
    </source>
</evidence>
<keyword evidence="6 17" id="KW-0808">Transferase</keyword>
<dbReference type="SUPFAM" id="SSF52922">
    <property type="entry name" value="TK C-terminal domain-like"/>
    <property type="match status" value="1"/>
</dbReference>
<evidence type="ECO:0000256" key="12">
    <source>
        <dbReference type="PIRSR" id="PIRSR605478-1"/>
    </source>
</evidence>
<dbReference type="PANTHER" id="PTHR43522:SF2">
    <property type="entry name" value="TRANSKETOLASE 1-RELATED"/>
    <property type="match status" value="1"/>
</dbReference>
<feature type="binding site" evidence="13">
    <location>
        <position position="361"/>
    </location>
    <ligand>
        <name>substrate</name>
    </ligand>
</feature>
<name>A0A6P1ZK50_9BACT</name>
<evidence type="ECO:0000256" key="16">
    <source>
        <dbReference type="PIRSR" id="PIRSR605478-5"/>
    </source>
</evidence>
<dbReference type="GO" id="GO:0009052">
    <property type="term" value="P:pentose-phosphate shunt, non-oxidative branch"/>
    <property type="evidence" value="ECO:0007669"/>
    <property type="project" value="UniProtKB-ARBA"/>
</dbReference>
<dbReference type="GO" id="GO:0004802">
    <property type="term" value="F:transketolase activity"/>
    <property type="evidence" value="ECO:0007669"/>
    <property type="project" value="UniProtKB-UniRule"/>
</dbReference>
<evidence type="ECO:0000256" key="7">
    <source>
        <dbReference type="ARBA" id="ARBA00022723"/>
    </source>
</evidence>
<dbReference type="EC" id="2.2.1.1" evidence="5 11"/>
<dbReference type="InterPro" id="IPR020826">
    <property type="entry name" value="Transketolase_BS"/>
</dbReference>
<feature type="binding site" evidence="15">
    <location>
        <position position="190"/>
    </location>
    <ligand>
        <name>Mg(2+)</name>
        <dbReference type="ChEBI" id="CHEBI:18420"/>
    </ligand>
</feature>
<comment type="similarity">
    <text evidence="3 17">Belongs to the transketolase family.</text>
</comment>
<protein>
    <recommendedName>
        <fullName evidence="5 11">Transketolase</fullName>
        <ecNumber evidence="5 11">2.2.1.1</ecNumber>
    </recommendedName>
</protein>
<evidence type="ECO:0000256" key="10">
    <source>
        <dbReference type="ARBA" id="ARBA00049473"/>
    </source>
</evidence>
<dbReference type="RefSeq" id="WP_144234294.1">
    <property type="nucleotide sequence ID" value="NZ_QMIF01000002.1"/>
</dbReference>
<dbReference type="PROSITE" id="PS00801">
    <property type="entry name" value="TRANSKETOLASE_1"/>
    <property type="match status" value="1"/>
</dbReference>
<feature type="binding site" evidence="13">
    <location>
        <position position="264"/>
    </location>
    <ligand>
        <name>substrate</name>
    </ligand>
</feature>
<feature type="binding site" evidence="14">
    <location>
        <position position="69"/>
    </location>
    <ligand>
        <name>thiamine diphosphate</name>
        <dbReference type="ChEBI" id="CHEBI:58937"/>
    </ligand>
</feature>
<dbReference type="SUPFAM" id="SSF52518">
    <property type="entry name" value="Thiamin diphosphate-binding fold (THDP-binding)"/>
    <property type="match status" value="2"/>
</dbReference>
<feature type="binding site" evidence="13">
    <location>
        <position position="477"/>
    </location>
    <ligand>
        <name>substrate</name>
    </ligand>
</feature>
<evidence type="ECO:0000259" key="19">
    <source>
        <dbReference type="SMART" id="SM00861"/>
    </source>
</evidence>
<dbReference type="PROSITE" id="PS00802">
    <property type="entry name" value="TRANSKETOLASE_2"/>
    <property type="match status" value="1"/>
</dbReference>